<evidence type="ECO:0000313" key="2">
    <source>
        <dbReference type="EMBL" id="MCP2159719.1"/>
    </source>
</evidence>
<reference evidence="2 3" key="1">
    <citation type="submission" date="2022-06" db="EMBL/GenBank/DDBJ databases">
        <title>Genomic Encyclopedia of Archaeal and Bacterial Type Strains, Phase II (KMG-II): from individual species to whole genera.</title>
        <authorList>
            <person name="Goeker M."/>
        </authorList>
    </citation>
    <scope>NUCLEOTIDE SEQUENCE [LARGE SCALE GENOMIC DNA]</scope>
    <source>
        <strain evidence="2 3">DSM 45037</strain>
    </source>
</reference>
<dbReference type="EMBL" id="JAMTCG010000002">
    <property type="protein sequence ID" value="MCP2159719.1"/>
    <property type="molecule type" value="Genomic_DNA"/>
</dbReference>
<keyword evidence="1" id="KW-0472">Membrane</keyword>
<dbReference type="Proteomes" id="UP001205740">
    <property type="component" value="Unassembled WGS sequence"/>
</dbReference>
<name>A0ABT1GXM2_9NOCA</name>
<accession>A0ABT1GXM2</accession>
<feature type="transmembrane region" description="Helical" evidence="1">
    <location>
        <begin position="80"/>
        <end position="97"/>
    </location>
</feature>
<evidence type="ECO:0000313" key="3">
    <source>
        <dbReference type="Proteomes" id="UP001205740"/>
    </source>
</evidence>
<organism evidence="2 3">
    <name type="scientific">Williamsia serinedens</name>
    <dbReference type="NCBI Taxonomy" id="391736"/>
    <lineage>
        <taxon>Bacteria</taxon>
        <taxon>Bacillati</taxon>
        <taxon>Actinomycetota</taxon>
        <taxon>Actinomycetes</taxon>
        <taxon>Mycobacteriales</taxon>
        <taxon>Nocardiaceae</taxon>
        <taxon>Williamsia</taxon>
    </lineage>
</organism>
<keyword evidence="1" id="KW-1133">Transmembrane helix</keyword>
<feature type="transmembrane region" description="Helical" evidence="1">
    <location>
        <begin position="20"/>
        <end position="43"/>
    </location>
</feature>
<keyword evidence="3" id="KW-1185">Reference proteome</keyword>
<keyword evidence="1" id="KW-0812">Transmembrane</keyword>
<evidence type="ECO:0008006" key="4">
    <source>
        <dbReference type="Google" id="ProtNLM"/>
    </source>
</evidence>
<evidence type="ECO:0000256" key="1">
    <source>
        <dbReference type="SAM" id="Phobius"/>
    </source>
</evidence>
<sequence>MPEAVSGAALMRTAHRFTAARAMTLWSVTAAVLVAVTVAGYALSDVIPQTGISLVQAFAGGATLAVLADSLMPEAYRDGGWWVGICTAGGFLVAFVLG</sequence>
<protein>
    <recommendedName>
        <fullName evidence="4">ZIP family metal transporter</fullName>
    </recommendedName>
</protein>
<gene>
    <name evidence="2" type="ORF">LX12_000898</name>
</gene>
<proteinExistence type="predicted"/>
<feature type="transmembrane region" description="Helical" evidence="1">
    <location>
        <begin position="50"/>
        <end position="68"/>
    </location>
</feature>
<comment type="caution">
    <text evidence="2">The sequence shown here is derived from an EMBL/GenBank/DDBJ whole genome shotgun (WGS) entry which is preliminary data.</text>
</comment>